<gene>
    <name evidence="1" type="ORF">ACFSOY_11635</name>
</gene>
<dbReference type="RefSeq" id="WP_386046842.1">
    <property type="nucleotide sequence ID" value="NZ_JBHUIO010000006.1"/>
</dbReference>
<evidence type="ECO:0000313" key="2">
    <source>
        <dbReference type="Proteomes" id="UP001597343"/>
    </source>
</evidence>
<accession>A0ABW4ZZ87</accession>
<sequence length="302" mass="33770">MKRVVSVSLGSSLRDHSVQLSLLGEEVLLERIGTDGDRRKVIEEIRRLDGKVDAFGMGGLDRYLYLSDRRYTFREAELIARHATRSPIVDGSGLKNGLERHVVRSLADHPQIRLRNKSVLLVSGADRFGMATALVEIGCEVVFGDLMFGLGLPLAIRSLQGLDRAARMIAPLITKLPIRFLYPTGEKQQEIRAKYEQHYLDADVIAGDFHFIRRHLPERLTGKTVVTNTVTPADVQMLRARGVEHLVTTTPDFSGRSFGTNAIEALLVALAESDRELAPMRYVSLLNRIGFEPRIESLTDRV</sequence>
<organism evidence="1 2">
    <name type="scientific">Tumebacillus lipolyticus</name>
    <dbReference type="NCBI Taxonomy" id="1280370"/>
    <lineage>
        <taxon>Bacteria</taxon>
        <taxon>Bacillati</taxon>
        <taxon>Bacillota</taxon>
        <taxon>Bacilli</taxon>
        <taxon>Bacillales</taxon>
        <taxon>Alicyclobacillaceae</taxon>
        <taxon>Tumebacillus</taxon>
    </lineage>
</organism>
<name>A0ABW4ZZ87_9BACL</name>
<reference evidence="2" key="1">
    <citation type="journal article" date="2019" name="Int. J. Syst. Evol. Microbiol.">
        <title>The Global Catalogue of Microorganisms (GCM) 10K type strain sequencing project: providing services to taxonomists for standard genome sequencing and annotation.</title>
        <authorList>
            <consortium name="The Broad Institute Genomics Platform"/>
            <consortium name="The Broad Institute Genome Sequencing Center for Infectious Disease"/>
            <person name="Wu L."/>
            <person name="Ma J."/>
        </authorList>
    </citation>
    <scope>NUCLEOTIDE SEQUENCE [LARGE SCALE GENOMIC DNA]</scope>
    <source>
        <strain evidence="2">CGMCC 1.13574</strain>
    </source>
</reference>
<comment type="caution">
    <text evidence="1">The sequence shown here is derived from an EMBL/GenBank/DDBJ whole genome shotgun (WGS) entry which is preliminary data.</text>
</comment>
<keyword evidence="2" id="KW-1185">Reference proteome</keyword>
<dbReference type="EMBL" id="JBHUIO010000006">
    <property type="protein sequence ID" value="MFD2170654.1"/>
    <property type="molecule type" value="Genomic_DNA"/>
</dbReference>
<dbReference type="Proteomes" id="UP001597343">
    <property type="component" value="Unassembled WGS sequence"/>
</dbReference>
<evidence type="ECO:0000313" key="1">
    <source>
        <dbReference type="EMBL" id="MFD2170654.1"/>
    </source>
</evidence>
<proteinExistence type="predicted"/>
<protein>
    <submittedName>
        <fullName evidence="1">Quinate 5-dehydrogenase</fullName>
    </submittedName>
</protein>